<accession>A0A484KVB5</accession>
<proteinExistence type="predicted"/>
<evidence type="ECO:0000313" key="3">
    <source>
        <dbReference type="Proteomes" id="UP000595140"/>
    </source>
</evidence>
<keyword evidence="1" id="KW-0812">Transmembrane</keyword>
<keyword evidence="1" id="KW-0472">Membrane</keyword>
<evidence type="ECO:0000256" key="1">
    <source>
        <dbReference type="SAM" id="Phobius"/>
    </source>
</evidence>
<dbReference type="AlphaFoldDB" id="A0A484KVB5"/>
<feature type="transmembrane region" description="Helical" evidence="1">
    <location>
        <begin position="25"/>
        <end position="44"/>
    </location>
</feature>
<sequence length="86" mass="9545">MLWGFTHRRDGPFLPGHGVTATTNGWHLIAIMGVAHLVLLRLPASQWMSNRKNRGDLSWMGGGRSLLAWPSLESSVLLIRSLSQLI</sequence>
<gene>
    <name evidence="2" type="ORF">CCAM_LOCUS11439</name>
</gene>
<reference evidence="2 3" key="1">
    <citation type="submission" date="2018-04" db="EMBL/GenBank/DDBJ databases">
        <authorList>
            <person name="Vogel A."/>
        </authorList>
    </citation>
    <scope>NUCLEOTIDE SEQUENCE [LARGE SCALE GENOMIC DNA]</scope>
</reference>
<dbReference type="EMBL" id="OOIL02000813">
    <property type="protein sequence ID" value="VFQ69663.1"/>
    <property type="molecule type" value="Genomic_DNA"/>
</dbReference>
<keyword evidence="3" id="KW-1185">Reference proteome</keyword>
<organism evidence="2 3">
    <name type="scientific">Cuscuta campestris</name>
    <dbReference type="NCBI Taxonomy" id="132261"/>
    <lineage>
        <taxon>Eukaryota</taxon>
        <taxon>Viridiplantae</taxon>
        <taxon>Streptophyta</taxon>
        <taxon>Embryophyta</taxon>
        <taxon>Tracheophyta</taxon>
        <taxon>Spermatophyta</taxon>
        <taxon>Magnoliopsida</taxon>
        <taxon>eudicotyledons</taxon>
        <taxon>Gunneridae</taxon>
        <taxon>Pentapetalae</taxon>
        <taxon>asterids</taxon>
        <taxon>lamiids</taxon>
        <taxon>Solanales</taxon>
        <taxon>Convolvulaceae</taxon>
        <taxon>Cuscuteae</taxon>
        <taxon>Cuscuta</taxon>
        <taxon>Cuscuta subgen. Grammica</taxon>
        <taxon>Cuscuta sect. Cleistogrammica</taxon>
    </lineage>
</organism>
<keyword evidence="1" id="KW-1133">Transmembrane helix</keyword>
<evidence type="ECO:0000313" key="2">
    <source>
        <dbReference type="EMBL" id="VFQ69663.1"/>
    </source>
</evidence>
<name>A0A484KVB5_9ASTE</name>
<protein>
    <submittedName>
        <fullName evidence="2">Uncharacterized protein</fullName>
    </submittedName>
</protein>
<dbReference type="Proteomes" id="UP000595140">
    <property type="component" value="Unassembled WGS sequence"/>
</dbReference>